<dbReference type="Proteomes" id="UP000005632">
    <property type="component" value="Chromosome"/>
</dbReference>
<dbReference type="SUPFAM" id="SSF51445">
    <property type="entry name" value="(Trans)glycosidases"/>
    <property type="match status" value="1"/>
</dbReference>
<evidence type="ECO:0000256" key="2">
    <source>
        <dbReference type="ARBA" id="ARBA00022729"/>
    </source>
</evidence>
<dbReference type="PANTHER" id="PTHR11069">
    <property type="entry name" value="GLUCOSYLCERAMIDASE"/>
    <property type="match status" value="1"/>
</dbReference>
<evidence type="ECO:0000256" key="3">
    <source>
        <dbReference type="ARBA" id="ARBA00022801"/>
    </source>
</evidence>
<evidence type="ECO:0000313" key="8">
    <source>
        <dbReference type="Proteomes" id="UP000005632"/>
    </source>
</evidence>
<evidence type="ECO:0000256" key="4">
    <source>
        <dbReference type="RuleBase" id="RU361188"/>
    </source>
</evidence>
<dbReference type="InterPro" id="IPR013780">
    <property type="entry name" value="Glyco_hydro_b"/>
</dbReference>
<dbReference type="GO" id="GO:0006680">
    <property type="term" value="P:glucosylceramide catabolic process"/>
    <property type="evidence" value="ECO:0007669"/>
    <property type="project" value="TreeGrafter"/>
</dbReference>
<keyword evidence="4" id="KW-0326">Glycosidase</keyword>
<comment type="similarity">
    <text evidence="1 4">Belongs to the glycosyl hydrolase 30 family.</text>
</comment>
<gene>
    <name evidence="7" type="ordered locus">SpiGrapes_0573</name>
</gene>
<dbReference type="Pfam" id="PF02055">
    <property type="entry name" value="Glyco_hydro_30"/>
    <property type="match status" value="1"/>
</dbReference>
<feature type="domain" description="Glycosyl hydrolase family 30 beta sandwich" evidence="6">
    <location>
        <begin position="378"/>
        <end position="437"/>
    </location>
</feature>
<evidence type="ECO:0000313" key="7">
    <source>
        <dbReference type="EMBL" id="AEV28424.1"/>
    </source>
</evidence>
<dbReference type="InterPro" id="IPR001139">
    <property type="entry name" value="Glyco_hydro_30"/>
</dbReference>
<dbReference type="PRINTS" id="PR00843">
    <property type="entry name" value="GLHYDRLASE30"/>
</dbReference>
<dbReference type="HOGENOM" id="CLU_014379_1_1_12"/>
<evidence type="ECO:0000256" key="1">
    <source>
        <dbReference type="ARBA" id="ARBA00005382"/>
    </source>
</evidence>
<dbReference type="OrthoDB" id="9806701at2"/>
<dbReference type="STRING" id="158190.SpiGrapes_0573"/>
<keyword evidence="3 4" id="KW-0378">Hydrolase</keyword>
<name>G8QXC3_SPHPG</name>
<keyword evidence="8" id="KW-1185">Reference proteome</keyword>
<reference evidence="7 8" key="1">
    <citation type="submission" date="2011-11" db="EMBL/GenBank/DDBJ databases">
        <title>Complete sequence of Spirochaeta sp. grapes.</title>
        <authorList>
            <consortium name="US DOE Joint Genome Institute"/>
            <person name="Lucas S."/>
            <person name="Han J."/>
            <person name="Lapidus A."/>
            <person name="Cheng J.-F."/>
            <person name="Goodwin L."/>
            <person name="Pitluck S."/>
            <person name="Peters L."/>
            <person name="Ovchinnikova G."/>
            <person name="Munk A.C."/>
            <person name="Detter J.C."/>
            <person name="Han C."/>
            <person name="Tapia R."/>
            <person name="Land M."/>
            <person name="Hauser L."/>
            <person name="Kyrpides N."/>
            <person name="Ivanova N."/>
            <person name="Pagani I."/>
            <person name="Ritalahtilisa K."/>
            <person name="Loeffler F."/>
            <person name="Woyke T."/>
        </authorList>
    </citation>
    <scope>NUCLEOTIDE SEQUENCE [LARGE SCALE GENOMIC DNA]</scope>
    <source>
        <strain evidence="8">ATCC BAA-1885 / DSM 22778 / Grapes</strain>
    </source>
</reference>
<keyword evidence="2" id="KW-0732">Signal</keyword>
<dbReference type="GO" id="GO:0016020">
    <property type="term" value="C:membrane"/>
    <property type="evidence" value="ECO:0007669"/>
    <property type="project" value="GOC"/>
</dbReference>
<dbReference type="PANTHER" id="PTHR11069:SF23">
    <property type="entry name" value="LYSOSOMAL ACID GLUCOSYLCERAMIDASE"/>
    <property type="match status" value="1"/>
</dbReference>
<evidence type="ECO:0000259" key="6">
    <source>
        <dbReference type="Pfam" id="PF17189"/>
    </source>
</evidence>
<dbReference type="KEGG" id="sgp:SpiGrapes_0573"/>
<dbReference type="AlphaFoldDB" id="G8QXC3"/>
<dbReference type="eggNOG" id="COG5520">
    <property type="taxonomic scope" value="Bacteria"/>
</dbReference>
<dbReference type="EMBL" id="CP003155">
    <property type="protein sequence ID" value="AEV28424.1"/>
    <property type="molecule type" value="Genomic_DNA"/>
</dbReference>
<dbReference type="Pfam" id="PF17189">
    <property type="entry name" value="Glyco_hydro_30C"/>
    <property type="match status" value="1"/>
</dbReference>
<sequence>MHTNLYVTSRGEGTPLEKMSIIPGIIDDGGIELNIINIYQQVTFQKLQGFGGAITEAVGSVLAALPEEQASTILRSCFSSEGLAYRFVRTSIDSCDFSLSEYCAGKQDESFSLERDEISIIPWIKKAYEIAEEAFAVMLSPWSPPAYMKSNGQRCQGGSLKDEYKTQWAEYICRYIKAYRDQGIRVACLSIQNEPNANQKWESCLYTGAEEKDFLQTYLYPALQKSHLEDIEIFVWDHNKERLFDRAAACIDEKTDPMVAGFAFHWYSGDHFDALRLVKKRYPSKRLLFSEGCIEYSRYDKGNQLYNAQKYGHEIIGNLNAGMDTFIDWNIVLESNGGPNHCNNFCEAPIFVNRETNEIIYNLSYRYIWHFSHFIQPGAVHIASTGFDSTVESVAFRNPEGSYVVVIMNRSQKEQPINLRMAGSLYSFVLAKDSIATAVLSAGDQ</sequence>
<proteinExistence type="inferred from homology"/>
<evidence type="ECO:0000259" key="5">
    <source>
        <dbReference type="Pfam" id="PF02055"/>
    </source>
</evidence>
<dbReference type="InterPro" id="IPR033453">
    <property type="entry name" value="Glyco_hydro_30_TIM-barrel"/>
</dbReference>
<dbReference type="InterPro" id="IPR017853">
    <property type="entry name" value="GH"/>
</dbReference>
<organism evidence="7 8">
    <name type="scientific">Sphaerochaeta pleomorpha (strain ATCC BAA-1885 / DSM 22778 / Grapes)</name>
    <dbReference type="NCBI Taxonomy" id="158190"/>
    <lineage>
        <taxon>Bacteria</taxon>
        <taxon>Pseudomonadati</taxon>
        <taxon>Spirochaetota</taxon>
        <taxon>Spirochaetia</taxon>
        <taxon>Spirochaetales</taxon>
        <taxon>Sphaerochaetaceae</taxon>
        <taxon>Sphaerochaeta</taxon>
    </lineage>
</organism>
<protein>
    <submittedName>
        <fullName evidence="7">O-glycosyl hydrolase</fullName>
    </submittedName>
</protein>
<dbReference type="Gene3D" id="3.20.20.80">
    <property type="entry name" value="Glycosidases"/>
    <property type="match status" value="1"/>
</dbReference>
<accession>G8QXC3</accession>
<dbReference type="Gene3D" id="2.60.40.1180">
    <property type="entry name" value="Golgi alpha-mannosidase II"/>
    <property type="match status" value="1"/>
</dbReference>
<dbReference type="RefSeq" id="WP_014269273.1">
    <property type="nucleotide sequence ID" value="NC_016633.1"/>
</dbReference>
<dbReference type="InterPro" id="IPR033452">
    <property type="entry name" value="GH30_C"/>
</dbReference>
<feature type="domain" description="Glycosyl hydrolase family 30 TIM-barrel" evidence="5">
    <location>
        <begin position="47"/>
        <end position="375"/>
    </location>
</feature>
<dbReference type="GO" id="GO:0004348">
    <property type="term" value="F:glucosylceramidase activity"/>
    <property type="evidence" value="ECO:0007669"/>
    <property type="project" value="InterPro"/>
</dbReference>